<dbReference type="AlphaFoldDB" id="A0A1I0C9S7"/>
<dbReference type="InterPro" id="IPR036812">
    <property type="entry name" value="NAD(P)_OxRdtase_dom_sf"/>
</dbReference>
<keyword evidence="1" id="KW-0560">Oxidoreductase</keyword>
<dbReference type="Pfam" id="PF00248">
    <property type="entry name" value="Aldo_ket_red"/>
    <property type="match status" value="1"/>
</dbReference>
<evidence type="ECO:0000256" key="1">
    <source>
        <dbReference type="ARBA" id="ARBA00023002"/>
    </source>
</evidence>
<dbReference type="GO" id="GO:0005737">
    <property type="term" value="C:cytoplasm"/>
    <property type="evidence" value="ECO:0007669"/>
    <property type="project" value="TreeGrafter"/>
</dbReference>
<reference evidence="3 4" key="1">
    <citation type="submission" date="2016-10" db="EMBL/GenBank/DDBJ databases">
        <authorList>
            <person name="de Groot N.N."/>
        </authorList>
    </citation>
    <scope>NUCLEOTIDE SEQUENCE [LARGE SCALE GENOMIC DNA]</scope>
    <source>
        <strain evidence="3 4">DSM 17862</strain>
    </source>
</reference>
<dbReference type="STRING" id="364199.SAMN04489858_103223"/>
<feature type="domain" description="NADP-dependent oxidoreductase" evidence="2">
    <location>
        <begin position="16"/>
        <end position="304"/>
    </location>
</feature>
<name>A0A1I0C9S7_9RHOB</name>
<evidence type="ECO:0000313" key="3">
    <source>
        <dbReference type="EMBL" id="SET16016.1"/>
    </source>
</evidence>
<dbReference type="SUPFAM" id="SSF51430">
    <property type="entry name" value="NAD(P)-linked oxidoreductase"/>
    <property type="match status" value="1"/>
</dbReference>
<sequence length="327" mass="35533">MQKRQLGPDGPMVGAVALGTMNFVGTYGDTTPEDALRCMSACLEMGVDHFDSSNIYGAGRAEELLSRFLKDHGDRVVLASKCGITRRAEQPFDNSAAHMREALEGSLRRLGVDHIHLYYLHRHEVARPIEEVMETLLAFRAEGKIGAIGLSEVAPATFERAQAVGPVAAVQSEYSLWTRQVELGMLQATGRSGTALVGFSPVGRGIFARELPDPATFGQNDLRQGMPRFSPEHWPHNLKRLQAFRSFAADLGESPATLAIAWLLSRGPQVIALPGSRSIAHMQDNARGAMIDLSPQHLDQIEALLPIGWAHGPRYGAAMSVGPQAYC</sequence>
<dbReference type="RefSeq" id="WP_090733200.1">
    <property type="nucleotide sequence ID" value="NZ_FOHO01000003.1"/>
</dbReference>
<keyword evidence="4" id="KW-1185">Reference proteome</keyword>
<dbReference type="PANTHER" id="PTHR43625:SF40">
    <property type="entry name" value="ALDO-KETO REDUCTASE YAKC [NADP(+)]"/>
    <property type="match status" value="1"/>
</dbReference>
<dbReference type="InterPro" id="IPR050791">
    <property type="entry name" value="Aldo-Keto_reductase"/>
</dbReference>
<organism evidence="3 4">
    <name type="scientific">Paracoccus homiensis</name>
    <dbReference type="NCBI Taxonomy" id="364199"/>
    <lineage>
        <taxon>Bacteria</taxon>
        <taxon>Pseudomonadati</taxon>
        <taxon>Pseudomonadota</taxon>
        <taxon>Alphaproteobacteria</taxon>
        <taxon>Rhodobacterales</taxon>
        <taxon>Paracoccaceae</taxon>
        <taxon>Paracoccus</taxon>
    </lineage>
</organism>
<dbReference type="Gene3D" id="3.20.20.100">
    <property type="entry name" value="NADP-dependent oxidoreductase domain"/>
    <property type="match status" value="1"/>
</dbReference>
<protein>
    <submittedName>
        <fullName evidence="3">Predicted oxidoreductase</fullName>
    </submittedName>
</protein>
<dbReference type="GO" id="GO:0016491">
    <property type="term" value="F:oxidoreductase activity"/>
    <property type="evidence" value="ECO:0007669"/>
    <property type="project" value="UniProtKB-KW"/>
</dbReference>
<dbReference type="PANTHER" id="PTHR43625">
    <property type="entry name" value="AFLATOXIN B1 ALDEHYDE REDUCTASE"/>
    <property type="match status" value="1"/>
</dbReference>
<evidence type="ECO:0000313" key="4">
    <source>
        <dbReference type="Proteomes" id="UP000199180"/>
    </source>
</evidence>
<accession>A0A1I0C9S7</accession>
<dbReference type="EMBL" id="FOHO01000003">
    <property type="protein sequence ID" value="SET16016.1"/>
    <property type="molecule type" value="Genomic_DNA"/>
</dbReference>
<dbReference type="OrthoDB" id="9803483at2"/>
<dbReference type="Proteomes" id="UP000199180">
    <property type="component" value="Unassembled WGS sequence"/>
</dbReference>
<gene>
    <name evidence="3" type="ORF">SAMN04489858_103223</name>
</gene>
<evidence type="ECO:0000259" key="2">
    <source>
        <dbReference type="Pfam" id="PF00248"/>
    </source>
</evidence>
<proteinExistence type="predicted"/>
<dbReference type="InterPro" id="IPR023210">
    <property type="entry name" value="NADP_OxRdtase_dom"/>
</dbReference>